<protein>
    <submittedName>
        <fullName evidence="4">Ectoine hydroxylase-related dioxygenase (Phytanoyl-CoA dioxygenase family)</fullName>
    </submittedName>
</protein>
<dbReference type="AlphaFoldDB" id="A0A7W7AEE2"/>
<keyword evidence="2" id="KW-0560">Oxidoreductase</keyword>
<dbReference type="EMBL" id="JACHOA010000008">
    <property type="protein sequence ID" value="MBB4615474.1"/>
    <property type="molecule type" value="Genomic_DNA"/>
</dbReference>
<feature type="domain" description="Fe2OG dioxygenase" evidence="3">
    <location>
        <begin position="123"/>
        <end position="246"/>
    </location>
</feature>
<evidence type="ECO:0000256" key="1">
    <source>
        <dbReference type="ARBA" id="ARBA00001954"/>
    </source>
</evidence>
<gene>
    <name evidence="4" type="ORF">GGR37_003770</name>
</gene>
<sequence length="327" mass="35692">MASQALFMPDAPDADVLAVRPTQELQSCNHLLEDHAALMRFHDEEGYILLRGVLDPVSVLEARDAMLAVAARHGLVAPGDASATWTGMAAPAGMEESPEFSGIARKLVANPANAALFHTVLGEPAALLPIVQYRVYPPGGSITGIHQDGFFSPGIVNYRPVWTPLTPCEREVGGLMVAVRQCNRGYLHNVAKTPSPVPAGVIPDDAWATTDYFPGDVLMINPYTPHASMPNTSKRCRVTLDTRVQSATDPRVLLAEIIEAREDEIRVRTSDGVERCFRVDDDTFIRVDHPGVRQKRNEYVPTAPVGKRIVVVFDGDHAVTLRRSSEN</sequence>
<dbReference type="InterPro" id="IPR008775">
    <property type="entry name" value="Phytyl_CoA_dOase-like"/>
</dbReference>
<dbReference type="RefSeq" id="WP_144907287.1">
    <property type="nucleotide sequence ID" value="NZ_JACHOA010000008.1"/>
</dbReference>
<dbReference type="GO" id="GO:0005506">
    <property type="term" value="F:iron ion binding"/>
    <property type="evidence" value="ECO:0007669"/>
    <property type="project" value="UniProtKB-ARBA"/>
</dbReference>
<dbReference type="InterPro" id="IPR005123">
    <property type="entry name" value="Oxoglu/Fe-dep_dioxygenase_dom"/>
</dbReference>
<evidence type="ECO:0000313" key="5">
    <source>
        <dbReference type="Proteomes" id="UP000538566"/>
    </source>
</evidence>
<dbReference type="Proteomes" id="UP000538566">
    <property type="component" value="Unassembled WGS sequence"/>
</dbReference>
<comment type="caution">
    <text evidence="4">The sequence shown here is derived from an EMBL/GenBank/DDBJ whole genome shotgun (WGS) entry which is preliminary data.</text>
</comment>
<dbReference type="PANTHER" id="PTHR20883">
    <property type="entry name" value="PHYTANOYL-COA DIOXYGENASE DOMAIN CONTAINING 1"/>
    <property type="match status" value="1"/>
</dbReference>
<organism evidence="4 5">
    <name type="scientific">Novosphingobium taihuense</name>
    <dbReference type="NCBI Taxonomy" id="260085"/>
    <lineage>
        <taxon>Bacteria</taxon>
        <taxon>Pseudomonadati</taxon>
        <taxon>Pseudomonadota</taxon>
        <taxon>Alphaproteobacteria</taxon>
        <taxon>Sphingomonadales</taxon>
        <taxon>Sphingomonadaceae</taxon>
        <taxon>Novosphingobium</taxon>
    </lineage>
</organism>
<evidence type="ECO:0000313" key="4">
    <source>
        <dbReference type="EMBL" id="MBB4615474.1"/>
    </source>
</evidence>
<dbReference type="Pfam" id="PF05721">
    <property type="entry name" value="PhyH"/>
    <property type="match status" value="1"/>
</dbReference>
<comment type="cofactor">
    <cofactor evidence="1">
        <name>Fe(2+)</name>
        <dbReference type="ChEBI" id="CHEBI:29033"/>
    </cofactor>
</comment>
<keyword evidence="5" id="KW-1185">Reference proteome</keyword>
<dbReference type="PROSITE" id="PS51471">
    <property type="entry name" value="FE2OG_OXY"/>
    <property type="match status" value="1"/>
</dbReference>
<name>A0A7W7AEE2_9SPHN</name>
<comment type="similarity">
    <text evidence="2">Belongs to the iron/ascorbate-dependent oxidoreductase family.</text>
</comment>
<accession>A0A7W7AEE2</accession>
<dbReference type="SUPFAM" id="SSF51197">
    <property type="entry name" value="Clavaminate synthase-like"/>
    <property type="match status" value="1"/>
</dbReference>
<dbReference type="GO" id="GO:0016706">
    <property type="term" value="F:2-oxoglutarate-dependent dioxygenase activity"/>
    <property type="evidence" value="ECO:0007669"/>
    <property type="project" value="UniProtKB-ARBA"/>
</dbReference>
<evidence type="ECO:0000259" key="3">
    <source>
        <dbReference type="PROSITE" id="PS51471"/>
    </source>
</evidence>
<proteinExistence type="inferred from homology"/>
<keyword evidence="4" id="KW-0223">Dioxygenase</keyword>
<dbReference type="Gene3D" id="2.60.120.620">
    <property type="entry name" value="q2cbj1_9rhob like domain"/>
    <property type="match status" value="1"/>
</dbReference>
<dbReference type="OrthoDB" id="183023at2"/>
<keyword evidence="2" id="KW-0479">Metal-binding</keyword>
<evidence type="ECO:0000256" key="2">
    <source>
        <dbReference type="RuleBase" id="RU003682"/>
    </source>
</evidence>
<dbReference type="PANTHER" id="PTHR20883:SF48">
    <property type="entry name" value="ECTOINE DIOXYGENASE"/>
    <property type="match status" value="1"/>
</dbReference>
<reference evidence="4 5" key="1">
    <citation type="submission" date="2020-08" db="EMBL/GenBank/DDBJ databases">
        <title>Genomic Encyclopedia of Type Strains, Phase IV (KMG-IV): sequencing the most valuable type-strain genomes for metagenomic binning, comparative biology and taxonomic classification.</title>
        <authorList>
            <person name="Goeker M."/>
        </authorList>
    </citation>
    <scope>NUCLEOTIDE SEQUENCE [LARGE SCALE GENOMIC DNA]</scope>
    <source>
        <strain evidence="4 5">DSM 17507</strain>
    </source>
</reference>
<keyword evidence="2" id="KW-0408">Iron</keyword>